<evidence type="ECO:0000313" key="3">
    <source>
        <dbReference type="EMBL" id="EDQ48086.1"/>
    </source>
</evidence>
<dbReference type="GO" id="GO:0046872">
    <property type="term" value="F:metal ion binding"/>
    <property type="evidence" value="ECO:0007669"/>
    <property type="project" value="UniProtKB-KW"/>
</dbReference>
<dbReference type="SMART" id="SM00450">
    <property type="entry name" value="RHOD"/>
    <property type="match status" value="1"/>
</dbReference>
<dbReference type="CDD" id="cd07724">
    <property type="entry name" value="POD-like_MBL-fold"/>
    <property type="match status" value="1"/>
</dbReference>
<dbReference type="GO" id="GO:0050313">
    <property type="term" value="F:sulfur dioxygenase activity"/>
    <property type="evidence" value="ECO:0007669"/>
    <property type="project" value="InterPro"/>
</dbReference>
<accession>A9U8B7</accession>
<feature type="domain" description="Rhodanese" evidence="2">
    <location>
        <begin position="33"/>
        <end position="113"/>
    </location>
</feature>
<evidence type="ECO:0000259" key="2">
    <source>
        <dbReference type="PROSITE" id="PS50206"/>
    </source>
</evidence>
<dbReference type="SUPFAM" id="SSF56281">
    <property type="entry name" value="Metallo-hydrolase/oxidoreductase"/>
    <property type="match status" value="1"/>
</dbReference>
<keyword evidence="1" id="KW-0479">Metal-binding</keyword>
<dbReference type="InterPro" id="IPR001279">
    <property type="entry name" value="Metallo-B-lactamas"/>
</dbReference>
<dbReference type="GO" id="GO:0006749">
    <property type="term" value="P:glutathione metabolic process"/>
    <property type="evidence" value="ECO:0007669"/>
    <property type="project" value="InterPro"/>
</dbReference>
<dbReference type="InterPro" id="IPR036866">
    <property type="entry name" value="RibonucZ/Hydroxyglut_hydro"/>
</dbReference>
<protein>
    <submittedName>
        <fullName evidence="3">Predicted protein</fullName>
    </submittedName>
</protein>
<dbReference type="HOGENOM" id="CLU_030571_7_3_1"/>
<dbReference type="InterPro" id="IPR044528">
    <property type="entry name" value="POD-like_MBL-fold"/>
</dbReference>
<proteinExistence type="predicted"/>
<dbReference type="Gene3D" id="3.40.250.10">
    <property type="entry name" value="Rhodanese-like domain"/>
    <property type="match status" value="1"/>
</dbReference>
<dbReference type="SUPFAM" id="SSF52821">
    <property type="entry name" value="Rhodanese/Cell cycle control phosphatase"/>
    <property type="match status" value="1"/>
</dbReference>
<dbReference type="CDD" id="cd00158">
    <property type="entry name" value="RHOD"/>
    <property type="match status" value="1"/>
</dbReference>
<dbReference type="eggNOG" id="KOG0814">
    <property type="taxonomic scope" value="Eukaryota"/>
</dbReference>
<sequence length="298" mass="33344">MQFSDITHVRKGYIGRDERIKMVHLKDMLKEIQNGEAVLIDVRPEDEYKNQHITGALSIPVEDLEEHISSLPKDKKIIAYCRGPYCAFATQAVETLNSLGYEAYRMEEGEELKMLFRQYLHTNPVAASYFFGCGSQSQGVVVDPLEDQVDFYVEEAEKLGMNIVYVIDTHLHADHVSGARKLAEKTGAKYVLHSSAETSFNFTPVEDGDELLAGNTLLKFLHTPGHTPEHISIVVSDKRRADEPWFVLTGHTLMVGDAGRTELAVSIEEGAKDLYQSLPKITQLEDHVDLYPGAFSGS</sequence>
<dbReference type="Pfam" id="PF00753">
    <property type="entry name" value="Lactamase_B"/>
    <property type="match status" value="1"/>
</dbReference>
<organism>
    <name type="scientific">Physcomitrium patens</name>
    <name type="common">Spreading-leaved earth moss</name>
    <name type="synonym">Physcomitrella patens</name>
    <dbReference type="NCBI Taxonomy" id="3218"/>
    <lineage>
        <taxon>Eukaryota</taxon>
        <taxon>Viridiplantae</taxon>
        <taxon>Streptophyta</taxon>
        <taxon>Embryophyta</taxon>
        <taxon>Bryophyta</taxon>
        <taxon>Bryophytina</taxon>
        <taxon>Bryopsida</taxon>
        <taxon>Funariidae</taxon>
        <taxon>Funariales</taxon>
        <taxon>Funariaceae</taxon>
        <taxon>Physcomitrium</taxon>
    </lineage>
</organism>
<dbReference type="InterPro" id="IPR001763">
    <property type="entry name" value="Rhodanese-like_dom"/>
</dbReference>
<reference evidence="3" key="1">
    <citation type="journal article" date="2008" name="Science">
        <title>The Physcomitrella genome reveals evolutionary insights into the conquest of land by plants.</title>
        <authorList>
            <person name="Rensing S."/>
            <person name="Lang D."/>
            <person name="Zimmer A."/>
            <person name="Terry A."/>
            <person name="Salamov A."/>
            <person name="Shapiro H."/>
            <person name="Nishiyama T."/>
            <person name="Perroud P.-F."/>
            <person name="Lindquist E."/>
            <person name="Kamisugi Y."/>
            <person name="Tanahashi T."/>
            <person name="Sakakibara K."/>
            <person name="Fujita T."/>
            <person name="Oishi K."/>
            <person name="Shin-I T."/>
            <person name="Kuroki Y."/>
            <person name="Toyoda A."/>
            <person name="Suzuki Y."/>
            <person name="Hashimoto A."/>
            <person name="Yamaguchi K."/>
            <person name="Sugano A."/>
            <person name="Kohara Y."/>
            <person name="Fujiyama A."/>
            <person name="Anterola A."/>
            <person name="Aoki S."/>
            <person name="Ashton N."/>
            <person name="Barbazuk W.B."/>
            <person name="Barker E."/>
            <person name="Bennetzen J."/>
            <person name="Bezanilla M."/>
            <person name="Blankenship R."/>
            <person name="Cho S.H."/>
            <person name="Dutcher S."/>
            <person name="Estelle M."/>
            <person name="Fawcett J.A."/>
            <person name="Gundlach H."/>
            <person name="Hanada K."/>
            <person name="Heyl A."/>
            <person name="Hicks K.A."/>
            <person name="Hugh J."/>
            <person name="Lohr M."/>
            <person name="Mayer K."/>
            <person name="Melkozernov A."/>
            <person name="Murata T."/>
            <person name="Nelson D."/>
            <person name="Pils B."/>
            <person name="Prigge M."/>
            <person name="Reiss B."/>
            <person name="Renner T."/>
            <person name="Rombauts S."/>
            <person name="Rushton P."/>
            <person name="Sanderfoot A."/>
            <person name="Schween G."/>
            <person name="Shiu S.-H."/>
            <person name="Stueber K."/>
            <person name="Theodoulou F.L."/>
            <person name="Tu H."/>
            <person name="Van de Peer Y."/>
            <person name="Verrier P.J."/>
            <person name="Waters E."/>
            <person name="Wood A."/>
            <person name="Yang L."/>
            <person name="Cove D."/>
            <person name="Cuming A."/>
            <person name="Hasebe M."/>
            <person name="Lucas S."/>
            <person name="Mishler D.B."/>
            <person name="Reski R."/>
            <person name="Grigoriev I."/>
            <person name="Quatrano R.S."/>
            <person name="Boore J.L."/>
        </authorList>
    </citation>
    <scope>NUCLEOTIDE SEQUENCE [LARGE SCALE GENOMIC DNA]</scope>
</reference>
<dbReference type="EMBL" id="DS546931">
    <property type="protein sequence ID" value="EDQ48086.1"/>
    <property type="molecule type" value="Genomic_DNA"/>
</dbReference>
<gene>
    <name evidence="3" type="ORF">PHYPADRAFT_104322</name>
</gene>
<dbReference type="PROSITE" id="PS50206">
    <property type="entry name" value="RHODANESE_3"/>
    <property type="match status" value="1"/>
</dbReference>
<evidence type="ECO:0000256" key="1">
    <source>
        <dbReference type="ARBA" id="ARBA00022723"/>
    </source>
</evidence>
<dbReference type="PANTHER" id="PTHR43084:SF1">
    <property type="entry name" value="PERSULFIDE DIOXYGENASE ETHE1, MITOCHONDRIAL"/>
    <property type="match status" value="1"/>
</dbReference>
<dbReference type="InterPro" id="IPR036873">
    <property type="entry name" value="Rhodanese-like_dom_sf"/>
</dbReference>
<name>A9U8B7_PHYPA</name>
<dbReference type="Pfam" id="PF00581">
    <property type="entry name" value="Rhodanese"/>
    <property type="match status" value="1"/>
</dbReference>
<dbReference type="AlphaFoldDB" id="A9U8B7"/>
<dbReference type="SMART" id="SM00849">
    <property type="entry name" value="Lactamase_B"/>
    <property type="match status" value="1"/>
</dbReference>
<dbReference type="PANTHER" id="PTHR43084">
    <property type="entry name" value="PERSULFIDE DIOXYGENASE ETHE1"/>
    <property type="match status" value="1"/>
</dbReference>
<dbReference type="InterPro" id="IPR051682">
    <property type="entry name" value="Mito_Persulfide_Diox"/>
</dbReference>
<dbReference type="Gene3D" id="3.60.15.10">
    <property type="entry name" value="Ribonuclease Z/Hydroxyacylglutathione hydrolase-like"/>
    <property type="match status" value="1"/>
</dbReference>
<feature type="non-terminal residue" evidence="3">
    <location>
        <position position="298"/>
    </location>
</feature>